<dbReference type="EMBL" id="MSKJ01000025">
    <property type="protein sequence ID" value="OLO43465.1"/>
    <property type="molecule type" value="Genomic_DNA"/>
</dbReference>
<feature type="transmembrane region" description="Helical" evidence="2">
    <location>
        <begin position="74"/>
        <end position="91"/>
    </location>
</feature>
<dbReference type="OrthoDB" id="3260608at2"/>
<protein>
    <submittedName>
        <fullName evidence="3">Uncharacterized protein</fullName>
    </submittedName>
</protein>
<accession>A0A1Q8V5T8</accession>
<gene>
    <name evidence="3" type="ORF">BKH29_10200</name>
</gene>
<dbReference type="AlphaFoldDB" id="A0A1Q8V5T8"/>
<evidence type="ECO:0000256" key="1">
    <source>
        <dbReference type="SAM" id="MobiDB-lite"/>
    </source>
</evidence>
<feature type="transmembrane region" description="Helical" evidence="2">
    <location>
        <begin position="32"/>
        <end position="54"/>
    </location>
</feature>
<keyword evidence="2" id="KW-1133">Transmembrane helix</keyword>
<keyword evidence="2" id="KW-0812">Transmembrane</keyword>
<name>A0A1Q8V5T8_9ACTO</name>
<evidence type="ECO:0000313" key="3">
    <source>
        <dbReference type="EMBL" id="OLO43465.1"/>
    </source>
</evidence>
<feature type="region of interest" description="Disordered" evidence="1">
    <location>
        <begin position="1"/>
        <end position="26"/>
    </location>
</feature>
<feature type="transmembrane region" description="Helical" evidence="2">
    <location>
        <begin position="112"/>
        <end position="135"/>
    </location>
</feature>
<reference evidence="3 4" key="1">
    <citation type="submission" date="2016-12" db="EMBL/GenBank/DDBJ databases">
        <title>Genomic Comparison of strains in the 'Actinomyces naeslundii' Group.</title>
        <authorList>
            <person name="Mughal S.R."/>
            <person name="Do T."/>
            <person name="Gilbert S.C."/>
            <person name="Witherden E.A."/>
            <person name="Didelot X."/>
            <person name="Beighton D."/>
        </authorList>
    </citation>
    <scope>NUCLEOTIDE SEQUENCE [LARGE SCALE GENOMIC DNA]</scope>
    <source>
        <strain evidence="3 4">CCUG 33920</strain>
    </source>
</reference>
<evidence type="ECO:0000313" key="4">
    <source>
        <dbReference type="Proteomes" id="UP000186857"/>
    </source>
</evidence>
<feature type="transmembrane region" description="Helical" evidence="2">
    <location>
        <begin position="147"/>
        <end position="167"/>
    </location>
</feature>
<dbReference type="Proteomes" id="UP000186857">
    <property type="component" value="Unassembled WGS sequence"/>
</dbReference>
<comment type="caution">
    <text evidence="3">The sequence shown here is derived from an EMBL/GenBank/DDBJ whole genome shotgun (WGS) entry which is preliminary data.</text>
</comment>
<organism evidence="3 4">
    <name type="scientific">Actinomyces oris</name>
    <dbReference type="NCBI Taxonomy" id="544580"/>
    <lineage>
        <taxon>Bacteria</taxon>
        <taxon>Bacillati</taxon>
        <taxon>Actinomycetota</taxon>
        <taxon>Actinomycetes</taxon>
        <taxon>Actinomycetales</taxon>
        <taxon>Actinomycetaceae</taxon>
        <taxon>Actinomyces</taxon>
    </lineage>
</organism>
<proteinExistence type="predicted"/>
<sequence length="681" mass="71243">MPPTAESPSGADTGAAAEPPARQHRRGWSKRLTSILSTLRIGFLLASATAVGLYFLWDIGLSHLFTPLRKQCQYPVLIAVGLWAACAAICTKSFSEWAELNVGTSKPPKIPLILLPAGIASCAGYTVWRIILLWHEVLDAGFHVGELLAVALGLAAAGLLATCDAVLRGIRAYRPRESAPNNRGHGRRRWVPALRRVPLSRRAVAAAGALALLPSVVLTGIAAVPHYRWTTPVHHTTAAPISDSQLPSAPASLGSQAAWSKDVDGMLDVVGGAAGPVVLTTTGLMGVNPKDGSVRWRYQRDGAVYSALVSDRATQSLGDTYLITSPDHRHIALRLSGPGFIINGGKQNHGSPDRQDVQTYVSLVLDSVTGKVTHEHVSAGGAFQLTDSALLDDTTVYSLDKDTKLWDFRSAGLQVPSLGPGAYIGTAGHASFLIESGNDSRLSLIPQAHPDQITAAPNLLENHLGRVVVIDGWVAYFDNNAWSQATTMTETGHAYAASLDGLAGVPGADTQTYDLGVTLGVNALASYASGTLAMLPSSPPPNTADRFPDFREFWDGVPSVGQVFDPHSKAVKPARESAGISGIAVGIASPATERKPGGQITARTPDGHSVSLPIAPGTTFYAPGTGDSSNSQLNDLAVAHAGGTYLSAVNTPGVTLVTLNAAPPGNGASRYVRIYGITGGK</sequence>
<evidence type="ECO:0000256" key="2">
    <source>
        <dbReference type="SAM" id="Phobius"/>
    </source>
</evidence>
<keyword evidence="2" id="KW-0472">Membrane</keyword>
<dbReference type="RefSeq" id="WP_075377320.1">
    <property type="nucleotide sequence ID" value="NZ_MSKJ01000025.1"/>
</dbReference>
<feature type="transmembrane region" description="Helical" evidence="2">
    <location>
        <begin position="203"/>
        <end position="224"/>
    </location>
</feature>